<evidence type="ECO:0000313" key="1">
    <source>
        <dbReference type="EMBL" id="RUO61354.1"/>
    </source>
</evidence>
<organism evidence="1 2">
    <name type="scientific">Pseudidiomarina marina</name>
    <dbReference type="NCBI Taxonomy" id="502366"/>
    <lineage>
        <taxon>Bacteria</taxon>
        <taxon>Pseudomonadati</taxon>
        <taxon>Pseudomonadota</taxon>
        <taxon>Gammaproteobacteria</taxon>
        <taxon>Alteromonadales</taxon>
        <taxon>Idiomarinaceae</taxon>
        <taxon>Pseudidiomarina</taxon>
    </lineage>
</organism>
<protein>
    <submittedName>
        <fullName evidence="1">Uncharacterized protein</fullName>
    </submittedName>
</protein>
<proteinExistence type="predicted"/>
<dbReference type="AlphaFoldDB" id="A0A432YK65"/>
<comment type="caution">
    <text evidence="1">The sequence shown here is derived from an EMBL/GenBank/DDBJ whole genome shotgun (WGS) entry which is preliminary data.</text>
</comment>
<dbReference type="EMBL" id="PIPZ01000001">
    <property type="protein sequence ID" value="RUO61354.1"/>
    <property type="molecule type" value="Genomic_DNA"/>
</dbReference>
<keyword evidence="2" id="KW-1185">Reference proteome</keyword>
<sequence>MEDSQIAILSIIGAKSSMLKDFENNDNGLTAKALVVIRYWLFVSVVRSLTLYRGLSAFRCENF</sequence>
<gene>
    <name evidence="1" type="ORF">CWI76_03545</name>
</gene>
<name>A0A432YK65_9GAMM</name>
<dbReference type="Proteomes" id="UP000288127">
    <property type="component" value="Unassembled WGS sequence"/>
</dbReference>
<accession>A0A432YK65</accession>
<reference evidence="2" key="1">
    <citation type="journal article" date="2018" name="Front. Microbiol.">
        <title>Genome-Based Analysis Reveals the Taxonomy and Diversity of the Family Idiomarinaceae.</title>
        <authorList>
            <person name="Liu Y."/>
            <person name="Lai Q."/>
            <person name="Shao Z."/>
        </authorList>
    </citation>
    <scope>NUCLEOTIDE SEQUENCE [LARGE SCALE GENOMIC DNA]</scope>
    <source>
        <strain evidence="2">PIM1</strain>
    </source>
</reference>
<evidence type="ECO:0000313" key="2">
    <source>
        <dbReference type="Proteomes" id="UP000288127"/>
    </source>
</evidence>